<evidence type="ECO:0000256" key="3">
    <source>
        <dbReference type="ARBA" id="ARBA00022525"/>
    </source>
</evidence>
<dbReference type="Proteomes" id="UP000504602">
    <property type="component" value="Unplaced"/>
</dbReference>
<dbReference type="GeneID" id="102039148"/>
<dbReference type="SUPFAM" id="SSF81296">
    <property type="entry name" value="E set domains"/>
    <property type="match status" value="1"/>
</dbReference>
<dbReference type="InterPro" id="IPR041813">
    <property type="entry name" value="A2M_TED"/>
</dbReference>
<dbReference type="InterPro" id="IPR001599">
    <property type="entry name" value="Macroglobln_a2"/>
</dbReference>
<dbReference type="Gene3D" id="2.20.130.20">
    <property type="match status" value="1"/>
</dbReference>
<dbReference type="SMART" id="SM01419">
    <property type="entry name" value="Thiol-ester_cl"/>
    <property type="match status" value="1"/>
</dbReference>
<dbReference type="SUPFAM" id="SSF49410">
    <property type="entry name" value="Alpha-macroglobulin receptor domain"/>
    <property type="match status" value="1"/>
</dbReference>
<comment type="subcellular location">
    <subcellularLocation>
        <location evidence="1">Secreted</location>
    </subcellularLocation>
</comment>
<protein>
    <submittedName>
        <fullName evidence="14">Alpha-2-macroglobulin-like protein 1</fullName>
    </submittedName>
</protein>
<dbReference type="FunFam" id="2.60.40.1930:FF:000001">
    <property type="entry name" value="CD109 isoform 3"/>
    <property type="match status" value="1"/>
</dbReference>
<dbReference type="Pfam" id="PF17789">
    <property type="entry name" value="MG4"/>
    <property type="match status" value="1"/>
</dbReference>
<dbReference type="SMART" id="SM01361">
    <property type="entry name" value="A2M_recep"/>
    <property type="match status" value="1"/>
</dbReference>
<feature type="signal peptide" evidence="9">
    <location>
        <begin position="1"/>
        <end position="18"/>
    </location>
</feature>
<evidence type="ECO:0000256" key="6">
    <source>
        <dbReference type="ARBA" id="ARBA00022900"/>
    </source>
</evidence>
<dbReference type="Gene3D" id="2.60.40.1930">
    <property type="match status" value="2"/>
</dbReference>
<keyword evidence="4" id="KW-0646">Protease inhibitor</keyword>
<accession>A0A6I9HPV6</accession>
<comment type="similarity">
    <text evidence="2">Belongs to the protease inhibitor I39 (alpha-2-macroglobulin) family.</text>
</comment>
<keyword evidence="3" id="KW-0964">Secreted</keyword>
<dbReference type="Pfam" id="PF07677">
    <property type="entry name" value="A2M_recep"/>
    <property type="match status" value="1"/>
</dbReference>
<dbReference type="InterPro" id="IPR011626">
    <property type="entry name" value="Alpha-macroglobulin_TED"/>
</dbReference>
<evidence type="ECO:0000256" key="8">
    <source>
        <dbReference type="ARBA" id="ARBA00023180"/>
    </source>
</evidence>
<dbReference type="InterPro" id="IPR041555">
    <property type="entry name" value="MG3"/>
</dbReference>
<dbReference type="InterPro" id="IPR011625">
    <property type="entry name" value="A2M_N_BRD"/>
</dbReference>
<dbReference type="InterPro" id="IPR008930">
    <property type="entry name" value="Terpenoid_cyclase/PrenylTrfase"/>
</dbReference>
<evidence type="ECO:0000256" key="4">
    <source>
        <dbReference type="ARBA" id="ARBA00022690"/>
    </source>
</evidence>
<dbReference type="Gene3D" id="2.60.40.690">
    <property type="entry name" value="Alpha-macroglobulin, receptor-binding domain"/>
    <property type="match status" value="1"/>
</dbReference>
<keyword evidence="8" id="KW-0325">Glycoprotein</keyword>
<dbReference type="PANTHER" id="PTHR11412">
    <property type="entry name" value="MACROGLOBULIN / COMPLEMENT"/>
    <property type="match status" value="1"/>
</dbReference>
<dbReference type="PROSITE" id="PS00477">
    <property type="entry name" value="ALPHA_2_MACROGLOBULIN"/>
    <property type="match status" value="1"/>
</dbReference>
<dbReference type="SUPFAM" id="SSF48239">
    <property type="entry name" value="Terpenoid cyclases/Protein prenyltransferases"/>
    <property type="match status" value="1"/>
</dbReference>
<dbReference type="Pfam" id="PF07703">
    <property type="entry name" value="A2M_BRD"/>
    <property type="match status" value="1"/>
</dbReference>
<dbReference type="OrthoDB" id="9998011at2759"/>
<dbReference type="InParanoid" id="A0A6I9HPV6"/>
<dbReference type="InterPro" id="IPR002890">
    <property type="entry name" value="MG2"/>
</dbReference>
<dbReference type="FunFam" id="1.50.10.20:FF:000001">
    <property type="entry name" value="CD109 isoform 1"/>
    <property type="match status" value="1"/>
</dbReference>
<dbReference type="Gene3D" id="1.50.10.20">
    <property type="match status" value="1"/>
</dbReference>
<dbReference type="RefSeq" id="XP_005427478.1">
    <property type="nucleotide sequence ID" value="XM_005427421.1"/>
</dbReference>
<dbReference type="Gene3D" id="2.60.40.1940">
    <property type="match status" value="1"/>
</dbReference>
<evidence type="ECO:0000256" key="2">
    <source>
        <dbReference type="ARBA" id="ARBA00010952"/>
    </source>
</evidence>
<dbReference type="GO" id="GO:0005615">
    <property type="term" value="C:extracellular space"/>
    <property type="evidence" value="ECO:0007669"/>
    <property type="project" value="InterPro"/>
</dbReference>
<organism evidence="13 14">
    <name type="scientific">Geospiza fortis</name>
    <name type="common">Medium ground-finch</name>
    <dbReference type="NCBI Taxonomy" id="48883"/>
    <lineage>
        <taxon>Eukaryota</taxon>
        <taxon>Metazoa</taxon>
        <taxon>Chordata</taxon>
        <taxon>Craniata</taxon>
        <taxon>Vertebrata</taxon>
        <taxon>Euteleostomi</taxon>
        <taxon>Archelosauria</taxon>
        <taxon>Archosauria</taxon>
        <taxon>Dinosauria</taxon>
        <taxon>Saurischia</taxon>
        <taxon>Theropoda</taxon>
        <taxon>Coelurosauria</taxon>
        <taxon>Aves</taxon>
        <taxon>Neognathae</taxon>
        <taxon>Neoaves</taxon>
        <taxon>Telluraves</taxon>
        <taxon>Australaves</taxon>
        <taxon>Passeriformes</taxon>
        <taxon>Thraupidae</taxon>
        <taxon>Geospiza</taxon>
    </lineage>
</organism>
<feature type="domain" description="Alpha-macroglobulin receptor-binding" evidence="12">
    <location>
        <begin position="1345"/>
        <end position="1432"/>
    </location>
</feature>
<evidence type="ECO:0000259" key="11">
    <source>
        <dbReference type="SMART" id="SM01360"/>
    </source>
</evidence>
<keyword evidence="7" id="KW-1015">Disulfide bond</keyword>
<dbReference type="InterPro" id="IPR019742">
    <property type="entry name" value="MacrogloblnA2_CS"/>
</dbReference>
<feature type="domain" description="Alpha-2-macroglobulin bait region" evidence="10">
    <location>
        <begin position="456"/>
        <end position="606"/>
    </location>
</feature>
<dbReference type="InterPro" id="IPR036595">
    <property type="entry name" value="A-macroglobulin_rcpt-bd_sf"/>
</dbReference>
<dbReference type="Pfam" id="PF17791">
    <property type="entry name" value="MG3"/>
    <property type="match status" value="1"/>
</dbReference>
<dbReference type="InterPro" id="IPR009048">
    <property type="entry name" value="A-macroglobulin_rcpt-bd"/>
</dbReference>
<sequence>MGAPLLLLALTLLPVAAAASLEPHYMVVFPAILRQSQEEKLYIHFSSLTEAVHLAVTLQTETQNHTLVEQDVEKPGTSQSITFQVPDFMLIPGGTDDSETESEEVASLHVLIHSGDKVLLDGDKKVLVKPQKNIILIETDKDLYKPGETVKFRIVNLDENLKVIKDEYSQIWLLDPENNHIAEWLNVKSNHGIVDLSFPLASEASLGNYTISVQQNMAYKEFSVEEYVLKKFEVEIEHPPHITTSDEEFQLVVCGKYTYGKPVQGKVEITVMTCSQDRKGNSTSSAIQKQNSWTNKDGCATFTIKTEALEINEADSDIIAKGKVVENGTGAHSEETAQISVAWIKKAVQFIDLHPFYKRGIPYTGKMIFRSEESPLSNETVHLIVDVNDEETQLSLLTDEMGEAHFTLDTTSWNSTMVSLRGTHRPPSDDSSFSGAIEGEDFRWLKPFYSESNSFLEIKAKDDMMLCDQEEEVQVDYILSQNKLSPDEDHIDFYYLVIAKGKILFSGKKKVPITQHENLQGSFSLTLPIGNDFLPGIKLLVYVIFSDGEVVADMEEFVVALCFSHQVALEFSHEEEVPGSQVRLNLMAAPGSLCSVRAVDKSVLMNRNKIPTEHSLYYKIFSNTFMFGGRGLPYRLEDFEAYPCLPQQPRPHKKARMGAPWYQSEADVYNLFKKLRMKIFTNTRIKKPVSCVLPEFHKKISLRKHSILDSQVTHADSKPHSDDKEKPKPRTLFPETWIWDLVSVGDDGQASLQVAVPDTITEWNANTFCVADIGFGFSPMTSLRVFQPFFVDVSLPYSVIQGETFKLKATVFNYLKDCIQVHTTLTETPELKVDACPGCQFTSCLCANEAKTFVWNVTATKLGRVNVTVSSVAEESHSLCANKIAVTPLQGGRDAVIKSLLVKPGGVLQEKTQNAFLCPADNTISEEFSLTLPAEVLEGSARVTFSVIGDIMGPALQNLDQLLNVPFGCGEQNMVLFAPNIFILQYLNKTKQLDPEIRDIALTFLTIGYQRQLLYKHDDGSYSAFGKGDEQGNTWLTAFVARSFGQASSHIYIDKDHVHSALRWLQKHQLPSGCFQSVGKLFNNDLKGGVDDTISLTAYIAAALVELHLERNDTMLENALHCLKNVTLDETSLYVKALMAYVFTLSKDMEMRKQLLDMVQKETAQLLTSQSADETSSSMIETVAYIVLAHVSKPDSSFNEASVSKLVHWLSAQRNAFGGFASTQDTVVSLQALAQYAALIPQEMRDVKVEVKGKGASPLEFHVHRNNKLVLHQASLPADTGSYTVQATGSGCVYVQTTWYYNIPPPKTEEVFLLDVETVPRQCDGVRKESDIHVSVRYVGDRGTSNMALVEVEMLSGFIPVQSSVKELEKILLVKKTEIKPDKVTIYLEELGESSLKLNISVEQDVEVQNLKAATVHVYDYYKPDERSAREYAFPCSSEPDATFLQHEAQRCHLQEYLWCL</sequence>
<dbReference type="InterPro" id="IPR050473">
    <property type="entry name" value="A2M/Complement_sys"/>
</dbReference>
<keyword evidence="6" id="KW-0722">Serine protease inhibitor</keyword>
<dbReference type="Pfam" id="PF00207">
    <property type="entry name" value="A2M"/>
    <property type="match status" value="1"/>
</dbReference>
<dbReference type="KEGG" id="gfr:102039148"/>
<evidence type="ECO:0000313" key="13">
    <source>
        <dbReference type="Proteomes" id="UP000504602"/>
    </source>
</evidence>
<dbReference type="GO" id="GO:0004867">
    <property type="term" value="F:serine-type endopeptidase inhibitor activity"/>
    <property type="evidence" value="ECO:0007669"/>
    <property type="project" value="UniProtKB-KW"/>
</dbReference>
<dbReference type="Gene3D" id="2.60.120.1540">
    <property type="match status" value="1"/>
</dbReference>
<dbReference type="InterPro" id="IPR040839">
    <property type="entry name" value="MG4"/>
</dbReference>
<evidence type="ECO:0000256" key="5">
    <source>
        <dbReference type="ARBA" id="ARBA00022729"/>
    </source>
</evidence>
<feature type="chain" id="PRO_5027024927" evidence="9">
    <location>
        <begin position="19"/>
        <end position="1461"/>
    </location>
</feature>
<keyword evidence="13" id="KW-1185">Reference proteome</keyword>
<feature type="domain" description="Alpha-2-macroglobulin" evidence="11">
    <location>
        <begin position="736"/>
        <end position="825"/>
    </location>
</feature>
<evidence type="ECO:0000259" key="12">
    <source>
        <dbReference type="SMART" id="SM01361"/>
    </source>
</evidence>
<evidence type="ECO:0000256" key="7">
    <source>
        <dbReference type="ARBA" id="ARBA00023157"/>
    </source>
</evidence>
<keyword evidence="5 9" id="KW-0732">Signal</keyword>
<dbReference type="CDD" id="cd02897">
    <property type="entry name" value="A2M_2"/>
    <property type="match status" value="1"/>
</dbReference>
<dbReference type="SMART" id="SM01360">
    <property type="entry name" value="A2M"/>
    <property type="match status" value="1"/>
</dbReference>
<dbReference type="InterPro" id="IPR047565">
    <property type="entry name" value="Alpha-macroglob_thiol-ester_cl"/>
</dbReference>
<proteinExistence type="inferred from homology"/>
<dbReference type="Gene3D" id="2.60.40.10">
    <property type="entry name" value="Immunoglobulins"/>
    <property type="match status" value="2"/>
</dbReference>
<evidence type="ECO:0000313" key="14">
    <source>
        <dbReference type="RefSeq" id="XP_005427478.1"/>
    </source>
</evidence>
<dbReference type="Pfam" id="PF07678">
    <property type="entry name" value="TED_complement"/>
    <property type="match status" value="1"/>
</dbReference>
<evidence type="ECO:0000259" key="10">
    <source>
        <dbReference type="SMART" id="SM01359"/>
    </source>
</evidence>
<dbReference type="InterPro" id="IPR014756">
    <property type="entry name" value="Ig_E-set"/>
</dbReference>
<name>A0A6I9HPV6_GEOFO</name>
<dbReference type="Pfam" id="PF01835">
    <property type="entry name" value="MG2"/>
    <property type="match status" value="1"/>
</dbReference>
<dbReference type="PANTHER" id="PTHR11412:SF185">
    <property type="entry name" value="ALPHA-2-MACROGLOBULIN-LIKE PROTEIN 1"/>
    <property type="match status" value="1"/>
</dbReference>
<gene>
    <name evidence="14" type="primary">LOC102039148</name>
</gene>
<evidence type="ECO:0000256" key="1">
    <source>
        <dbReference type="ARBA" id="ARBA00004613"/>
    </source>
</evidence>
<dbReference type="SMART" id="SM01359">
    <property type="entry name" value="A2M_N_2"/>
    <property type="match status" value="1"/>
</dbReference>
<evidence type="ECO:0000256" key="9">
    <source>
        <dbReference type="SAM" id="SignalP"/>
    </source>
</evidence>
<dbReference type="InterPro" id="IPR013783">
    <property type="entry name" value="Ig-like_fold"/>
</dbReference>
<reference evidence="14" key="1">
    <citation type="submission" date="2025-08" db="UniProtKB">
        <authorList>
            <consortium name="RefSeq"/>
        </authorList>
    </citation>
    <scope>IDENTIFICATION</scope>
</reference>